<keyword evidence="5" id="KW-0539">Nucleus</keyword>
<feature type="compositionally biased region" description="Acidic residues" evidence="6">
    <location>
        <begin position="113"/>
        <end position="125"/>
    </location>
</feature>
<evidence type="ECO:0000256" key="1">
    <source>
        <dbReference type="ARBA" id="ARBA00004123"/>
    </source>
</evidence>
<feature type="compositionally biased region" description="Low complexity" evidence="6">
    <location>
        <begin position="126"/>
        <end position="137"/>
    </location>
</feature>
<dbReference type="Gene3D" id="2.40.330.10">
    <property type="entry name" value="DNA-binding pseudobarrel domain"/>
    <property type="match status" value="2"/>
</dbReference>
<dbReference type="Pfam" id="PF02362">
    <property type="entry name" value="B3"/>
    <property type="match status" value="1"/>
</dbReference>
<dbReference type="PANTHER" id="PTHR31920">
    <property type="entry name" value="B3 DOMAIN-CONTAINING"/>
    <property type="match status" value="1"/>
</dbReference>
<comment type="subcellular location">
    <subcellularLocation>
        <location evidence="1">Nucleus</location>
    </subcellularLocation>
</comment>
<feature type="domain" description="TF-B3" evidence="7">
    <location>
        <begin position="1"/>
        <end position="94"/>
    </location>
</feature>
<evidence type="ECO:0000256" key="2">
    <source>
        <dbReference type="ARBA" id="ARBA00023015"/>
    </source>
</evidence>
<protein>
    <recommendedName>
        <fullName evidence="7">TF-B3 domain-containing protein</fullName>
    </recommendedName>
</protein>
<accession>A0ABQ7NU29</accession>
<gene>
    <name evidence="8" type="primary">A01p009180.1_BraROA</name>
    <name evidence="8" type="ORF">IGI04_000771</name>
</gene>
<proteinExistence type="predicted"/>
<comment type="caution">
    <text evidence="8">The sequence shown here is derived from an EMBL/GenBank/DDBJ whole genome shotgun (WGS) entry which is preliminary data.</text>
</comment>
<reference evidence="8 9" key="1">
    <citation type="submission" date="2021-03" db="EMBL/GenBank/DDBJ databases">
        <authorList>
            <person name="King G.J."/>
            <person name="Bancroft I."/>
            <person name="Baten A."/>
            <person name="Bloomfield J."/>
            <person name="Borpatragohain P."/>
            <person name="He Z."/>
            <person name="Irish N."/>
            <person name="Irwin J."/>
            <person name="Liu K."/>
            <person name="Mauleon R.P."/>
            <person name="Moore J."/>
            <person name="Morris R."/>
            <person name="Ostergaard L."/>
            <person name="Wang B."/>
            <person name="Wells R."/>
        </authorList>
    </citation>
    <scope>NUCLEOTIDE SEQUENCE [LARGE SCALE GENOMIC DNA]</scope>
    <source>
        <strain evidence="8">R-o-18</strain>
        <tissue evidence="8">Leaf</tissue>
    </source>
</reference>
<dbReference type="CDD" id="cd10017">
    <property type="entry name" value="B3_DNA"/>
    <property type="match status" value="1"/>
</dbReference>
<evidence type="ECO:0000259" key="7">
    <source>
        <dbReference type="PROSITE" id="PS50863"/>
    </source>
</evidence>
<keyword evidence="3" id="KW-0238">DNA-binding</keyword>
<name>A0ABQ7NU29_BRACM</name>
<evidence type="ECO:0000256" key="3">
    <source>
        <dbReference type="ARBA" id="ARBA00023125"/>
    </source>
</evidence>
<dbReference type="PROSITE" id="PS50863">
    <property type="entry name" value="B3"/>
    <property type="match status" value="1"/>
</dbReference>
<evidence type="ECO:0000256" key="5">
    <source>
        <dbReference type="ARBA" id="ARBA00023242"/>
    </source>
</evidence>
<evidence type="ECO:0000313" key="8">
    <source>
        <dbReference type="EMBL" id="KAG5413204.1"/>
    </source>
</evidence>
<feature type="compositionally biased region" description="Basic residues" evidence="6">
    <location>
        <begin position="99"/>
        <end position="109"/>
    </location>
</feature>
<feature type="region of interest" description="Disordered" evidence="6">
    <location>
        <begin position="98"/>
        <end position="183"/>
    </location>
</feature>
<evidence type="ECO:0000256" key="6">
    <source>
        <dbReference type="SAM" id="MobiDB-lite"/>
    </source>
</evidence>
<dbReference type="SMART" id="SM01019">
    <property type="entry name" value="B3"/>
    <property type="match status" value="2"/>
</dbReference>
<dbReference type="EMBL" id="JADBGQ010000001">
    <property type="protein sequence ID" value="KAG5413204.1"/>
    <property type="molecule type" value="Genomic_DNA"/>
</dbReference>
<dbReference type="PANTHER" id="PTHR31920:SF54">
    <property type="entry name" value="B3 DOMAIN-CONTAINING PROTEIN REM21"/>
    <property type="match status" value="1"/>
</dbReference>
<evidence type="ECO:0000313" key="9">
    <source>
        <dbReference type="Proteomes" id="UP000823674"/>
    </source>
</evidence>
<dbReference type="InterPro" id="IPR015300">
    <property type="entry name" value="DNA-bd_pseudobarrel_sf"/>
</dbReference>
<dbReference type="InterPro" id="IPR003340">
    <property type="entry name" value="B3_DNA-bd"/>
</dbReference>
<dbReference type="InterPro" id="IPR050655">
    <property type="entry name" value="Plant_B3_domain"/>
</dbReference>
<feature type="compositionally biased region" description="Low complexity" evidence="6">
    <location>
        <begin position="156"/>
        <end position="171"/>
    </location>
</feature>
<keyword evidence="2" id="KW-0805">Transcription regulation</keyword>
<dbReference type="Proteomes" id="UP000823674">
    <property type="component" value="Chromosome A01"/>
</dbReference>
<dbReference type="SUPFAM" id="SSF101936">
    <property type="entry name" value="DNA-binding pseudobarrel domain"/>
    <property type="match status" value="2"/>
</dbReference>
<organism evidence="8 9">
    <name type="scientific">Brassica rapa subsp. trilocularis</name>
    <dbReference type="NCBI Taxonomy" id="1813537"/>
    <lineage>
        <taxon>Eukaryota</taxon>
        <taxon>Viridiplantae</taxon>
        <taxon>Streptophyta</taxon>
        <taxon>Embryophyta</taxon>
        <taxon>Tracheophyta</taxon>
        <taxon>Spermatophyta</taxon>
        <taxon>Magnoliopsida</taxon>
        <taxon>eudicotyledons</taxon>
        <taxon>Gunneridae</taxon>
        <taxon>Pentapetalae</taxon>
        <taxon>rosids</taxon>
        <taxon>malvids</taxon>
        <taxon>Brassicales</taxon>
        <taxon>Brassicaceae</taxon>
        <taxon>Brassiceae</taxon>
        <taxon>Brassica</taxon>
    </lineage>
</organism>
<keyword evidence="4" id="KW-0804">Transcription</keyword>
<sequence length="291" mass="33019">MKPSLVIGVWKASVMAIPASYYDELPLVLPKTALLQGSDGGCFWKVAMVKRRDEVYFGQGWSKFVEDNGLRDGDVLTFVYDGSRKDSKIIEPEVAQRVPRTRSKGKKRVVVQDSDDSFISEDSDSLSDSSYSPPNDDTLLDVTPKVANPRKKGELRSVNSTVGSTSNSSRSVSRKRPSTIQNPEVYLDDPNNVCFETTVKKRIYDLSVPSQTVRDYCLKFQDYVYYIDNHENGMLEARVATWQDYRVSIKKWERICERNGLKKGDRLLCELFRKEGLVYAVKIHVVTTTTS</sequence>
<evidence type="ECO:0000256" key="4">
    <source>
        <dbReference type="ARBA" id="ARBA00023163"/>
    </source>
</evidence>
<keyword evidence="9" id="KW-1185">Reference proteome</keyword>